<evidence type="ECO:0000313" key="11">
    <source>
        <dbReference type="Proteomes" id="UP000694397"/>
    </source>
</evidence>
<keyword evidence="5" id="KW-0865">Zymogen</keyword>
<dbReference type="InterPro" id="IPR013201">
    <property type="entry name" value="Prot_inhib_I29"/>
</dbReference>
<dbReference type="PRINTS" id="PR00705">
    <property type="entry name" value="PAPAIN"/>
</dbReference>
<dbReference type="InterPro" id="IPR000169">
    <property type="entry name" value="Pept_cys_AS"/>
</dbReference>
<evidence type="ECO:0000256" key="6">
    <source>
        <dbReference type="ARBA" id="ARBA00023157"/>
    </source>
</evidence>
<name>A0A8C9R5A2_SCLFO</name>
<evidence type="ECO:0000259" key="8">
    <source>
        <dbReference type="SMART" id="SM00645"/>
    </source>
</evidence>
<dbReference type="CDD" id="cd02248">
    <property type="entry name" value="Peptidase_C1A"/>
    <property type="match status" value="1"/>
</dbReference>
<dbReference type="GO" id="GO:0006508">
    <property type="term" value="P:proteolysis"/>
    <property type="evidence" value="ECO:0007669"/>
    <property type="project" value="UniProtKB-KW"/>
</dbReference>
<gene>
    <name evidence="10" type="primary">LOC108930364</name>
</gene>
<organism evidence="10 11">
    <name type="scientific">Scleropages formosus</name>
    <name type="common">Asian bonytongue</name>
    <name type="synonym">Osteoglossum formosum</name>
    <dbReference type="NCBI Taxonomy" id="113540"/>
    <lineage>
        <taxon>Eukaryota</taxon>
        <taxon>Metazoa</taxon>
        <taxon>Chordata</taxon>
        <taxon>Craniata</taxon>
        <taxon>Vertebrata</taxon>
        <taxon>Euteleostomi</taxon>
        <taxon>Actinopterygii</taxon>
        <taxon>Neopterygii</taxon>
        <taxon>Teleostei</taxon>
        <taxon>Osteoglossocephala</taxon>
        <taxon>Osteoglossomorpha</taxon>
        <taxon>Osteoglossiformes</taxon>
        <taxon>Osteoglossidae</taxon>
        <taxon>Scleropages</taxon>
    </lineage>
</organism>
<dbReference type="Ensembl" id="ENSSFOT00015009724.2">
    <property type="protein sequence ID" value="ENSSFOP00015009593.2"/>
    <property type="gene ID" value="ENSSFOG00015007675.2"/>
</dbReference>
<keyword evidence="3" id="KW-0378">Hydrolase</keyword>
<evidence type="ECO:0000256" key="4">
    <source>
        <dbReference type="ARBA" id="ARBA00022807"/>
    </source>
</evidence>
<evidence type="ECO:0000256" key="1">
    <source>
        <dbReference type="ARBA" id="ARBA00008455"/>
    </source>
</evidence>
<comment type="similarity">
    <text evidence="1">Belongs to the peptidase C1 family.</text>
</comment>
<dbReference type="GeneTree" id="ENSGT00940000166429"/>
<dbReference type="Pfam" id="PF00112">
    <property type="entry name" value="Peptidase_C1"/>
    <property type="match status" value="1"/>
</dbReference>
<keyword evidence="6" id="KW-1015">Disulfide bond</keyword>
<proteinExistence type="inferred from homology"/>
<dbReference type="Gene3D" id="3.90.70.10">
    <property type="entry name" value="Cysteine proteinases"/>
    <property type="match status" value="1"/>
</dbReference>
<dbReference type="Proteomes" id="UP000694397">
    <property type="component" value="Chromosome 23"/>
</dbReference>
<evidence type="ECO:0000259" key="9">
    <source>
        <dbReference type="SMART" id="SM00848"/>
    </source>
</evidence>
<evidence type="ECO:0000256" key="7">
    <source>
        <dbReference type="SAM" id="SignalP"/>
    </source>
</evidence>
<sequence>MHVLQILCLPVIVALCHTSPDTTLNDQWELWKSQHEKMYTEQVRKEAHRRLVWENNLRLIEKHNREVSLGLHSFTMGLNHFADKTEEELDSMLNCLKEEPDALQFANYTFKPSQDTTLPDSVDWRTKGLVSPVRDQGSCGSCWAFATVGTLEGQMARKNCRMIPLSPQNLMDCSVRYGNHGCKGGHMRNALNYVIRNKGIDSDQFYPYKAKEGKCRYSVQGKAGHCSTYRVLPWGDEKALQYTVATVGPVAVSIDATHSFVRYGKGIYHDPRCTQTPNHAVLVVGYGTHRGQDYWLVKNRWD</sequence>
<keyword evidence="7" id="KW-0732">Signal</keyword>
<dbReference type="PANTHER" id="PTHR12411">
    <property type="entry name" value="CYSTEINE PROTEASE FAMILY C1-RELATED"/>
    <property type="match status" value="1"/>
</dbReference>
<dbReference type="Pfam" id="PF08246">
    <property type="entry name" value="Inhibitor_I29"/>
    <property type="match status" value="1"/>
</dbReference>
<evidence type="ECO:0000256" key="3">
    <source>
        <dbReference type="ARBA" id="ARBA00022801"/>
    </source>
</evidence>
<dbReference type="InterPro" id="IPR039417">
    <property type="entry name" value="Peptidase_C1A_papain-like"/>
</dbReference>
<feature type="domain" description="Peptidase C1A papain C-terminal" evidence="8">
    <location>
        <begin position="118"/>
        <end position="302"/>
    </location>
</feature>
<keyword evidence="2" id="KW-0645">Protease</keyword>
<dbReference type="InterPro" id="IPR038765">
    <property type="entry name" value="Papain-like_cys_pep_sf"/>
</dbReference>
<dbReference type="FunFam" id="3.90.70.10:FF:000006">
    <property type="entry name" value="Cathepsin S"/>
    <property type="match status" value="1"/>
</dbReference>
<dbReference type="SMART" id="SM00645">
    <property type="entry name" value="Pept_C1"/>
    <property type="match status" value="1"/>
</dbReference>
<evidence type="ECO:0000256" key="5">
    <source>
        <dbReference type="ARBA" id="ARBA00023145"/>
    </source>
</evidence>
<feature type="signal peptide" evidence="7">
    <location>
        <begin position="1"/>
        <end position="18"/>
    </location>
</feature>
<keyword evidence="11" id="KW-1185">Reference proteome</keyword>
<dbReference type="PROSITE" id="PS00139">
    <property type="entry name" value="THIOL_PROTEASE_CYS"/>
    <property type="match status" value="1"/>
</dbReference>
<accession>A0A8C9R5A2</accession>
<reference evidence="10 11" key="1">
    <citation type="submission" date="2019-04" db="EMBL/GenBank/DDBJ databases">
        <authorList>
            <consortium name="Wellcome Sanger Institute Data Sharing"/>
        </authorList>
    </citation>
    <scope>NUCLEOTIDE SEQUENCE [LARGE SCALE GENOMIC DNA]</scope>
</reference>
<keyword evidence="4" id="KW-0788">Thiol protease</keyword>
<feature type="domain" description="Cathepsin propeptide inhibitor" evidence="9">
    <location>
        <begin position="28"/>
        <end position="89"/>
    </location>
</feature>
<reference evidence="10" key="2">
    <citation type="submission" date="2025-08" db="UniProtKB">
        <authorList>
            <consortium name="Ensembl"/>
        </authorList>
    </citation>
    <scope>IDENTIFICATION</scope>
</reference>
<dbReference type="SUPFAM" id="SSF54001">
    <property type="entry name" value="Cysteine proteinases"/>
    <property type="match status" value="1"/>
</dbReference>
<protein>
    <submittedName>
        <fullName evidence="10">Cathepsin S-like</fullName>
    </submittedName>
</protein>
<evidence type="ECO:0000256" key="2">
    <source>
        <dbReference type="ARBA" id="ARBA00022670"/>
    </source>
</evidence>
<dbReference type="AlphaFoldDB" id="A0A8C9R5A2"/>
<feature type="chain" id="PRO_5034531247" evidence="7">
    <location>
        <begin position="19"/>
        <end position="302"/>
    </location>
</feature>
<dbReference type="InterPro" id="IPR000668">
    <property type="entry name" value="Peptidase_C1A_C"/>
</dbReference>
<reference evidence="10" key="3">
    <citation type="submission" date="2025-09" db="UniProtKB">
        <authorList>
            <consortium name="Ensembl"/>
        </authorList>
    </citation>
    <scope>IDENTIFICATION</scope>
</reference>
<dbReference type="InterPro" id="IPR013128">
    <property type="entry name" value="Peptidase_C1A"/>
</dbReference>
<evidence type="ECO:0000313" key="10">
    <source>
        <dbReference type="Ensembl" id="ENSSFOP00015009593.2"/>
    </source>
</evidence>
<dbReference type="GO" id="GO:0008234">
    <property type="term" value="F:cysteine-type peptidase activity"/>
    <property type="evidence" value="ECO:0007669"/>
    <property type="project" value="UniProtKB-KW"/>
</dbReference>
<dbReference type="SMART" id="SM00848">
    <property type="entry name" value="Inhibitor_I29"/>
    <property type="match status" value="1"/>
</dbReference>